<evidence type="ECO:0000313" key="2">
    <source>
        <dbReference type="Proteomes" id="UP000254235"/>
    </source>
</evidence>
<protein>
    <submittedName>
        <fullName evidence="1">Uncharacterized protein</fullName>
    </submittedName>
</protein>
<dbReference type="Proteomes" id="UP000254235">
    <property type="component" value="Unassembled WGS sequence"/>
</dbReference>
<accession>A0A379EXX9</accession>
<gene>
    <name evidence="1" type="ORF">NCTC13043_00047</name>
</gene>
<sequence length="117" mass="13225">MVLYGQTTIGMKRANLLRVFIAWMLLLTFTAVLAIKDLHFHDYKNVRTENLATKSHTQISSACFVCEFTMHKANAVKLFSYVPITVCTLLHKPKALVPIIVYRSVESVNAHAPPFFA</sequence>
<dbReference type="EMBL" id="UGTP01000001">
    <property type="protein sequence ID" value="SUC11205.1"/>
    <property type="molecule type" value="Genomic_DNA"/>
</dbReference>
<proteinExistence type="predicted"/>
<organism evidence="1 2">
    <name type="scientific">Prevotella pallens</name>
    <dbReference type="NCBI Taxonomy" id="60133"/>
    <lineage>
        <taxon>Bacteria</taxon>
        <taxon>Pseudomonadati</taxon>
        <taxon>Bacteroidota</taxon>
        <taxon>Bacteroidia</taxon>
        <taxon>Bacteroidales</taxon>
        <taxon>Prevotellaceae</taxon>
        <taxon>Prevotella</taxon>
    </lineage>
</organism>
<dbReference type="AlphaFoldDB" id="A0A379EXX9"/>
<evidence type="ECO:0000313" key="1">
    <source>
        <dbReference type="EMBL" id="SUC11205.1"/>
    </source>
</evidence>
<name>A0A379EXX9_9BACT</name>
<reference evidence="1 2" key="1">
    <citation type="submission" date="2018-06" db="EMBL/GenBank/DDBJ databases">
        <authorList>
            <consortium name="Pathogen Informatics"/>
            <person name="Doyle S."/>
        </authorList>
    </citation>
    <scope>NUCLEOTIDE SEQUENCE [LARGE SCALE GENOMIC DNA]</scope>
    <source>
        <strain evidence="1 2">NCTC13043</strain>
    </source>
</reference>